<dbReference type="EnsemblMetazoa" id="AFUN009695-RA">
    <property type="protein sequence ID" value="AFUN009695-PA"/>
    <property type="gene ID" value="AFUN009695"/>
</dbReference>
<sequence>MRQAKEHKASRQKLSPLRRREMNFSGSLSKSFQTKYAKFTDIRFSEQGSASLHDGTNGASIGYSIDCQNCHQCQDTFRQKDALTTSPSYCSNLDVQNHDDSNTGGAGESNHDRLARLLQPALEKIDQNKYPY</sequence>
<accession>A0A182RTU2</accession>
<name>A0A182RTU2_ANOFN</name>
<feature type="region of interest" description="Disordered" evidence="1">
    <location>
        <begin position="1"/>
        <end position="22"/>
    </location>
</feature>
<protein>
    <submittedName>
        <fullName evidence="2">Uncharacterized protein</fullName>
    </submittedName>
</protein>
<dbReference type="VEuPathDB" id="VectorBase:AFUN009695"/>
<evidence type="ECO:0000313" key="2">
    <source>
        <dbReference type="EnsemblMetazoa" id="AFUN009695-PA"/>
    </source>
</evidence>
<dbReference type="AlphaFoldDB" id="A0A182RTU2"/>
<reference evidence="2" key="1">
    <citation type="submission" date="2020-05" db="UniProtKB">
        <authorList>
            <consortium name="EnsemblMetazoa"/>
        </authorList>
    </citation>
    <scope>IDENTIFICATION</scope>
    <source>
        <strain evidence="2">FUMOZ</strain>
    </source>
</reference>
<proteinExistence type="predicted"/>
<feature type="region of interest" description="Disordered" evidence="1">
    <location>
        <begin position="88"/>
        <end position="111"/>
    </location>
</feature>
<evidence type="ECO:0000256" key="1">
    <source>
        <dbReference type="SAM" id="MobiDB-lite"/>
    </source>
</evidence>
<organism evidence="2">
    <name type="scientific">Anopheles funestus</name>
    <name type="common">African malaria mosquito</name>
    <dbReference type="NCBI Taxonomy" id="62324"/>
    <lineage>
        <taxon>Eukaryota</taxon>
        <taxon>Metazoa</taxon>
        <taxon>Ecdysozoa</taxon>
        <taxon>Arthropoda</taxon>
        <taxon>Hexapoda</taxon>
        <taxon>Insecta</taxon>
        <taxon>Pterygota</taxon>
        <taxon>Neoptera</taxon>
        <taxon>Endopterygota</taxon>
        <taxon>Diptera</taxon>
        <taxon>Nematocera</taxon>
        <taxon>Culicoidea</taxon>
        <taxon>Culicidae</taxon>
        <taxon>Anophelinae</taxon>
        <taxon>Anopheles</taxon>
    </lineage>
</organism>